<evidence type="ECO:0000259" key="2">
    <source>
        <dbReference type="Pfam" id="PF00419"/>
    </source>
</evidence>
<dbReference type="RefSeq" id="WP_137349660.1">
    <property type="nucleotide sequence ID" value="NZ_CP144503.1"/>
</dbReference>
<evidence type="ECO:0000313" key="4">
    <source>
        <dbReference type="Proteomes" id="UP000867745"/>
    </source>
</evidence>
<dbReference type="GO" id="GO:0009289">
    <property type="term" value="C:pilus"/>
    <property type="evidence" value="ECO:0007669"/>
    <property type="project" value="InterPro"/>
</dbReference>
<dbReference type="InterPro" id="IPR050263">
    <property type="entry name" value="Bact_Fimbrial_Adh_Pro"/>
</dbReference>
<dbReference type="AlphaFoldDB" id="A0AA37Z9R0"/>
<comment type="caution">
    <text evidence="3">The sequence shown here is derived from an EMBL/GenBank/DDBJ whole genome shotgun (WGS) entry which is preliminary data.</text>
</comment>
<feature type="chain" id="PRO_5041389953" evidence="1">
    <location>
        <begin position="28"/>
        <end position="197"/>
    </location>
</feature>
<dbReference type="PANTHER" id="PTHR33420">
    <property type="entry name" value="FIMBRIAL SUBUNIT ELFA-RELATED"/>
    <property type="match status" value="1"/>
</dbReference>
<reference evidence="3" key="1">
    <citation type="journal article" date="2018" name="Genome Biol.">
        <title>SKESA: strategic k-mer extension for scrupulous assemblies.</title>
        <authorList>
            <person name="Souvorov A."/>
            <person name="Agarwala R."/>
            <person name="Lipman D.J."/>
        </authorList>
    </citation>
    <scope>NUCLEOTIDE SEQUENCE</scope>
    <source>
        <strain evidence="3">RS189</strain>
    </source>
</reference>
<dbReference type="InterPro" id="IPR000259">
    <property type="entry name" value="Adhesion_dom_fimbrial"/>
</dbReference>
<keyword evidence="1" id="KW-0732">Signal</keyword>
<protein>
    <submittedName>
        <fullName evidence="3">Fimbrial protein</fullName>
    </submittedName>
</protein>
<dbReference type="SUPFAM" id="SSF49401">
    <property type="entry name" value="Bacterial adhesins"/>
    <property type="match status" value="1"/>
</dbReference>
<dbReference type="InterPro" id="IPR008966">
    <property type="entry name" value="Adhesion_dom_sf"/>
</dbReference>
<dbReference type="InterPro" id="IPR036937">
    <property type="entry name" value="Adhesion_dom_fimbrial_sf"/>
</dbReference>
<dbReference type="PANTHER" id="PTHR33420:SF33">
    <property type="entry name" value="MINOR FIMBRIAL SUBUNIT"/>
    <property type="match status" value="1"/>
</dbReference>
<evidence type="ECO:0000256" key="1">
    <source>
        <dbReference type="SAM" id="SignalP"/>
    </source>
</evidence>
<accession>A0AA37Z9R0</accession>
<dbReference type="Pfam" id="PF00419">
    <property type="entry name" value="Fimbrial"/>
    <property type="match status" value="1"/>
</dbReference>
<sequence>MTFNTSKYLARFSAAALALAISQPVWANGDSLQVTFKATIRETTCDMTIDGASGADNTITLGDSGQTRLDNILSGTGNISAPFTLKIVECPDSLNAIKTTIKGTGSTRISTALINTYAGTSPAPTSYVGLTIARASALNAPFVINSTTDSERLVWTTNEIKTAKAVPLVATMVATGTSTQVKAGRFESTATFEFTYE</sequence>
<dbReference type="Proteomes" id="UP000867745">
    <property type="component" value="Unassembled WGS sequence"/>
</dbReference>
<dbReference type="Gene3D" id="2.60.40.1090">
    <property type="entry name" value="Fimbrial-type adhesion domain"/>
    <property type="match status" value="1"/>
</dbReference>
<proteinExistence type="predicted"/>
<feature type="signal peptide" evidence="1">
    <location>
        <begin position="1"/>
        <end position="27"/>
    </location>
</feature>
<reference evidence="3" key="2">
    <citation type="submission" date="2020-11" db="EMBL/GenBank/DDBJ databases">
        <authorList>
            <consortium name="NCBI Pathogen Detection Project"/>
        </authorList>
    </citation>
    <scope>NUCLEOTIDE SEQUENCE</scope>
    <source>
        <strain evidence="3">RS189</strain>
    </source>
</reference>
<organism evidence="3 4">
    <name type="scientific">Citrobacter werkmanii</name>
    <dbReference type="NCBI Taxonomy" id="67827"/>
    <lineage>
        <taxon>Bacteria</taxon>
        <taxon>Pseudomonadati</taxon>
        <taxon>Pseudomonadota</taxon>
        <taxon>Gammaproteobacteria</taxon>
        <taxon>Enterobacterales</taxon>
        <taxon>Enterobacteriaceae</taxon>
        <taxon>Citrobacter</taxon>
        <taxon>Citrobacter freundii complex</taxon>
    </lineage>
</organism>
<gene>
    <name evidence="3" type="ORF">JAW44_002949</name>
</gene>
<feature type="domain" description="Fimbrial-type adhesion" evidence="2">
    <location>
        <begin position="35"/>
        <end position="196"/>
    </location>
</feature>
<dbReference type="GO" id="GO:0043709">
    <property type="term" value="P:cell adhesion involved in single-species biofilm formation"/>
    <property type="evidence" value="ECO:0007669"/>
    <property type="project" value="TreeGrafter"/>
</dbReference>
<evidence type="ECO:0000313" key="3">
    <source>
        <dbReference type="EMBL" id="HAT7593184.1"/>
    </source>
</evidence>
<name>A0AA37Z9R0_9ENTR</name>
<dbReference type="EMBL" id="DACUGV010000004">
    <property type="protein sequence ID" value="HAT7593184.1"/>
    <property type="molecule type" value="Genomic_DNA"/>
</dbReference>